<dbReference type="SUPFAM" id="SSF141868">
    <property type="entry name" value="EAL domain-like"/>
    <property type="match status" value="1"/>
</dbReference>
<sequence length="513" mass="57996">MLKFDPIARKKDLPWLIIAMVLLCAVTSYYLVHYRVFTTFSAKVIKLDNLYVEGVATANKNLLAIQGELNGLETQGCSVETVNVLRNHILNSSEQDIVWIKFSDEKLICSALGANEVNGPDYFRIDESKDHGLHIYQQGNCSNSEALWPIYVARMTSQYQLFVGVDAVQDMADILPYATLSDGLSIDLDNGNNLLRIDHGDPDSETMKFHSRVTDLRYCFSIDSLAKNLLWLNYFLFSMLAYALVLFIGFILRGAAKQIYLNRSFKQALRKEAFFLAYQPIVDTSEDKAFGVEVLLRWRNADGSIRNTGDFIGQLELSPVMPEVTRWIMLTALNELRGLLKQQTIAWCSINISAKEIEQGLMHQFLLELAEQGYPVEYLSFELTERIPISDWDKLKQFVDVCQQLGCKIELDDVGTGYGGNLWLQNLDFDYLKIDQQFVSRLGKPGNKLSLILSYMAIAEELNISVIAEGVETQAQADILNSLGVNLHQGWLYSKALPALELEHYLCDNAIAC</sequence>
<keyword evidence="4" id="KW-1185">Reference proteome</keyword>
<dbReference type="Proteomes" id="UP000887104">
    <property type="component" value="Unassembled WGS sequence"/>
</dbReference>
<evidence type="ECO:0000256" key="1">
    <source>
        <dbReference type="SAM" id="Phobius"/>
    </source>
</evidence>
<evidence type="ECO:0000313" key="3">
    <source>
        <dbReference type="EMBL" id="GIU50732.1"/>
    </source>
</evidence>
<protein>
    <recommendedName>
        <fullName evidence="2">EAL domain-containing protein</fullName>
    </recommendedName>
</protein>
<organism evidence="3 4">
    <name type="scientific">Shewanella sairae</name>
    <dbReference type="NCBI Taxonomy" id="190310"/>
    <lineage>
        <taxon>Bacteria</taxon>
        <taxon>Pseudomonadati</taxon>
        <taxon>Pseudomonadota</taxon>
        <taxon>Gammaproteobacteria</taxon>
        <taxon>Alteromonadales</taxon>
        <taxon>Shewanellaceae</taxon>
        <taxon>Shewanella</taxon>
    </lineage>
</organism>
<evidence type="ECO:0000259" key="2">
    <source>
        <dbReference type="PROSITE" id="PS50883"/>
    </source>
</evidence>
<keyword evidence="1" id="KW-0472">Membrane</keyword>
<dbReference type="EMBL" id="BPEY01000094">
    <property type="protein sequence ID" value="GIU50732.1"/>
    <property type="molecule type" value="Genomic_DNA"/>
</dbReference>
<dbReference type="PANTHER" id="PTHR33121">
    <property type="entry name" value="CYCLIC DI-GMP PHOSPHODIESTERASE PDEF"/>
    <property type="match status" value="1"/>
</dbReference>
<feature type="transmembrane region" description="Helical" evidence="1">
    <location>
        <begin position="12"/>
        <end position="32"/>
    </location>
</feature>
<reference evidence="3" key="1">
    <citation type="submission" date="2021-05" db="EMBL/GenBank/DDBJ databases">
        <title>Molecular characterization for Shewanella algae harboring chromosomal blaOXA-55-like strains isolated from clinical and environment sample.</title>
        <authorList>
            <person name="Ohama Y."/>
            <person name="Aoki K."/>
            <person name="Harada S."/>
            <person name="Moriya K."/>
            <person name="Ishii Y."/>
            <person name="Tateda K."/>
        </authorList>
    </citation>
    <scope>NUCLEOTIDE SEQUENCE</scope>
    <source>
        <strain evidence="3">JCM 11563</strain>
    </source>
</reference>
<gene>
    <name evidence="3" type="ORF">TUM4438_37790</name>
</gene>
<accession>A0ABQ4PPK5</accession>
<feature type="transmembrane region" description="Helical" evidence="1">
    <location>
        <begin position="231"/>
        <end position="256"/>
    </location>
</feature>
<feature type="domain" description="EAL" evidence="2">
    <location>
        <begin position="258"/>
        <end position="510"/>
    </location>
</feature>
<name>A0ABQ4PPK5_9GAMM</name>
<dbReference type="RefSeq" id="WP_220782767.1">
    <property type="nucleotide sequence ID" value="NZ_BPEY01000094.1"/>
</dbReference>
<dbReference type="SMART" id="SM00052">
    <property type="entry name" value="EAL"/>
    <property type="match status" value="1"/>
</dbReference>
<dbReference type="Gene3D" id="3.20.20.450">
    <property type="entry name" value="EAL domain"/>
    <property type="match status" value="1"/>
</dbReference>
<comment type="caution">
    <text evidence="3">The sequence shown here is derived from an EMBL/GenBank/DDBJ whole genome shotgun (WGS) entry which is preliminary data.</text>
</comment>
<dbReference type="PROSITE" id="PS50883">
    <property type="entry name" value="EAL"/>
    <property type="match status" value="1"/>
</dbReference>
<dbReference type="Pfam" id="PF00563">
    <property type="entry name" value="EAL"/>
    <property type="match status" value="1"/>
</dbReference>
<keyword evidence="1" id="KW-0812">Transmembrane</keyword>
<dbReference type="InterPro" id="IPR035919">
    <property type="entry name" value="EAL_sf"/>
</dbReference>
<dbReference type="CDD" id="cd01948">
    <property type="entry name" value="EAL"/>
    <property type="match status" value="1"/>
</dbReference>
<evidence type="ECO:0000313" key="4">
    <source>
        <dbReference type="Proteomes" id="UP000887104"/>
    </source>
</evidence>
<keyword evidence="1" id="KW-1133">Transmembrane helix</keyword>
<dbReference type="PANTHER" id="PTHR33121:SF70">
    <property type="entry name" value="SIGNALING PROTEIN YKOW"/>
    <property type="match status" value="1"/>
</dbReference>
<dbReference type="InterPro" id="IPR050706">
    <property type="entry name" value="Cyclic-di-GMP_PDE-like"/>
</dbReference>
<proteinExistence type="predicted"/>
<dbReference type="InterPro" id="IPR001633">
    <property type="entry name" value="EAL_dom"/>
</dbReference>